<evidence type="ECO:0000256" key="1">
    <source>
        <dbReference type="ARBA" id="ARBA00022679"/>
    </source>
</evidence>
<gene>
    <name evidence="10" type="ORF">Pfra01_002207600</name>
</gene>
<protein>
    <submittedName>
        <fullName evidence="10">Unnamed protein product</fullName>
    </submittedName>
</protein>
<feature type="region of interest" description="Disordered" evidence="7">
    <location>
        <begin position="408"/>
        <end position="428"/>
    </location>
</feature>
<reference evidence="10" key="1">
    <citation type="submission" date="2023-04" db="EMBL/GenBank/DDBJ databases">
        <title>Phytophthora fragariaefolia NBRC 109709.</title>
        <authorList>
            <person name="Ichikawa N."/>
            <person name="Sato H."/>
            <person name="Tonouchi N."/>
        </authorList>
    </citation>
    <scope>NUCLEOTIDE SEQUENCE</scope>
    <source>
        <strain evidence="10">NBRC 109709</strain>
    </source>
</reference>
<dbReference type="SUPFAM" id="SSF53098">
    <property type="entry name" value="Ribonuclease H-like"/>
    <property type="match status" value="1"/>
</dbReference>
<dbReference type="PANTHER" id="PTHR37984">
    <property type="entry name" value="PROTEIN CBG26694"/>
    <property type="match status" value="1"/>
</dbReference>
<dbReference type="SUPFAM" id="SSF56672">
    <property type="entry name" value="DNA/RNA polymerases"/>
    <property type="match status" value="1"/>
</dbReference>
<evidence type="ECO:0000313" key="10">
    <source>
        <dbReference type="EMBL" id="GMF53405.1"/>
    </source>
</evidence>
<evidence type="ECO:0000259" key="9">
    <source>
        <dbReference type="Pfam" id="PF17921"/>
    </source>
</evidence>
<dbReference type="GO" id="GO:0003964">
    <property type="term" value="F:RNA-directed DNA polymerase activity"/>
    <property type="evidence" value="ECO:0007669"/>
    <property type="project" value="UniProtKB-KW"/>
</dbReference>
<dbReference type="InterPro" id="IPR041373">
    <property type="entry name" value="RT_RNaseH"/>
</dbReference>
<dbReference type="InterPro" id="IPR012337">
    <property type="entry name" value="RNaseH-like_sf"/>
</dbReference>
<keyword evidence="1" id="KW-0808">Transferase</keyword>
<dbReference type="PANTHER" id="PTHR37984:SF5">
    <property type="entry name" value="PROTEIN NYNRIN-LIKE"/>
    <property type="match status" value="1"/>
</dbReference>
<keyword evidence="6" id="KW-0695">RNA-directed DNA polymerase</keyword>
<evidence type="ECO:0000256" key="5">
    <source>
        <dbReference type="ARBA" id="ARBA00022801"/>
    </source>
</evidence>
<feature type="domain" description="Reverse transcriptase RNase H-like" evidence="8">
    <location>
        <begin position="431"/>
        <end position="522"/>
    </location>
</feature>
<dbReference type="AlphaFoldDB" id="A0A9W6Y615"/>
<dbReference type="Proteomes" id="UP001165121">
    <property type="component" value="Unassembled WGS sequence"/>
</dbReference>
<keyword evidence="4" id="KW-0255">Endonuclease</keyword>
<dbReference type="FunFam" id="1.10.340.70:FF:000001">
    <property type="entry name" value="Retrovirus-related Pol polyprotein from transposon gypsy-like Protein"/>
    <property type="match status" value="1"/>
</dbReference>
<proteinExistence type="predicted"/>
<dbReference type="Gene3D" id="3.10.10.10">
    <property type="entry name" value="HIV Type 1 Reverse Transcriptase, subunit A, domain 1"/>
    <property type="match status" value="1"/>
</dbReference>
<evidence type="ECO:0000256" key="2">
    <source>
        <dbReference type="ARBA" id="ARBA00022695"/>
    </source>
</evidence>
<evidence type="ECO:0000313" key="11">
    <source>
        <dbReference type="Proteomes" id="UP001165121"/>
    </source>
</evidence>
<dbReference type="EMBL" id="BSXT01003274">
    <property type="protein sequence ID" value="GMF53405.1"/>
    <property type="molecule type" value="Genomic_DNA"/>
</dbReference>
<dbReference type="InterPro" id="IPR043502">
    <property type="entry name" value="DNA/RNA_pol_sf"/>
</dbReference>
<dbReference type="GO" id="GO:0004519">
    <property type="term" value="F:endonuclease activity"/>
    <property type="evidence" value="ECO:0007669"/>
    <property type="project" value="UniProtKB-KW"/>
</dbReference>
<feature type="compositionally biased region" description="Basic and acidic residues" evidence="7">
    <location>
        <begin position="145"/>
        <end position="161"/>
    </location>
</feature>
<keyword evidence="2" id="KW-0548">Nucleotidyltransferase</keyword>
<dbReference type="InterPro" id="IPR036397">
    <property type="entry name" value="RNaseH_sf"/>
</dbReference>
<evidence type="ECO:0000256" key="7">
    <source>
        <dbReference type="SAM" id="MobiDB-lite"/>
    </source>
</evidence>
<dbReference type="Pfam" id="PF17921">
    <property type="entry name" value="Integrase_H2C2"/>
    <property type="match status" value="1"/>
</dbReference>
<feature type="domain" description="Integrase zinc-binding" evidence="9">
    <location>
        <begin position="649"/>
        <end position="704"/>
    </location>
</feature>
<evidence type="ECO:0000256" key="6">
    <source>
        <dbReference type="ARBA" id="ARBA00022918"/>
    </source>
</evidence>
<dbReference type="Pfam" id="PF17917">
    <property type="entry name" value="RT_RNaseH"/>
    <property type="match status" value="1"/>
</dbReference>
<dbReference type="InterPro" id="IPR021109">
    <property type="entry name" value="Peptidase_aspartic_dom_sf"/>
</dbReference>
<dbReference type="GO" id="GO:0003676">
    <property type="term" value="F:nucleic acid binding"/>
    <property type="evidence" value="ECO:0007669"/>
    <property type="project" value="InterPro"/>
</dbReference>
<keyword evidence="5" id="KW-0378">Hydrolase</keyword>
<dbReference type="InterPro" id="IPR041588">
    <property type="entry name" value="Integrase_H2C2"/>
</dbReference>
<feature type="compositionally biased region" description="Polar residues" evidence="7">
    <location>
        <begin position="8"/>
        <end position="21"/>
    </location>
</feature>
<feature type="region of interest" description="Disordered" evidence="7">
    <location>
        <begin position="1"/>
        <end position="21"/>
    </location>
</feature>
<dbReference type="Gene3D" id="1.10.340.70">
    <property type="match status" value="1"/>
</dbReference>
<sequence length="843" mass="95456">MGDMTTPGRRTSAQNHQVQGQKSIRVKLGDNQIVEAELEILPVKIQVSGLDEAYDCIAVVYAIPNEFDCILGIPFFKDMQPQIDWRSRRIEGTKTKTLRWERSGDTCGPIEEGGPVIASGFRRSVEAKGLSAKRPDSCRGAALETDVKPPVEPDCDLEQRETPNGVNGLQKDESTGKGSVVQGDAESLRREGAAGEAVETAVPRGKTPSWKICSRWVSLTKLIYRPNNVGSAKAQRYLETDWDNFRDNPAFQLLREYKDNVFQPELPEGLPEKRDIEHRIDVQDPKLAMYRQQWRQSPEQQREIVRWVEDMVKKKLIRLSISPHAAPTFCVRKPVGWIIVHDYRLTSTSNSRGASQLLEFNWLRTAFLSGICLVYGNHVCSSEEASQAQREDPLKRRAVEEFQGTEAEVVQSTSATSPGLQPAHASTDRRSKFAVGGVLFQVVDGVERPISFTNRKMKAAGLSYPTQQQELLAIVHALAAFRIYCLDKPPIVESDQKSLEGLFTQKMANRRLARWFDILAEYHPTFSYLRGAKNGIADALNRRPDVHPETKFFHDLRITGFDHTSFTLAISKVTSNSELVTSIKKAYLKDRETQAIFAAIKKRKTNLKPQRERQHQKKYRCYSEANGLLWYRTTIDDVPRIAVPNDVMLRQTIISECHDSNYGGHPGVERTYLTLAKRWYWSKMLKSIQTFIVDCESCRRNKPRLTKPPGLLEPLNIPSERWQSISMDFITDLPITKRAVNSIWVVVDRLAKRCHFVPTTTKSIGTKLCMTVAHRAQGDGQTERMNRSLEEYLRCFVSPLQDDWDIHLANAEFAVNSTVNSSIKLAPFEADLGYPTESTPACS</sequence>
<dbReference type="CDD" id="cd09274">
    <property type="entry name" value="RNase_HI_RT_Ty3"/>
    <property type="match status" value="1"/>
</dbReference>
<dbReference type="Gene3D" id="2.40.70.10">
    <property type="entry name" value="Acid Proteases"/>
    <property type="match status" value="1"/>
</dbReference>
<evidence type="ECO:0000256" key="3">
    <source>
        <dbReference type="ARBA" id="ARBA00022722"/>
    </source>
</evidence>
<evidence type="ECO:0000259" key="8">
    <source>
        <dbReference type="Pfam" id="PF17917"/>
    </source>
</evidence>
<keyword evidence="11" id="KW-1185">Reference proteome</keyword>
<dbReference type="Gene3D" id="3.30.420.10">
    <property type="entry name" value="Ribonuclease H-like superfamily/Ribonuclease H"/>
    <property type="match status" value="1"/>
</dbReference>
<evidence type="ECO:0000256" key="4">
    <source>
        <dbReference type="ARBA" id="ARBA00022759"/>
    </source>
</evidence>
<name>A0A9W6Y615_9STRA</name>
<dbReference type="GO" id="GO:0016787">
    <property type="term" value="F:hydrolase activity"/>
    <property type="evidence" value="ECO:0007669"/>
    <property type="project" value="UniProtKB-KW"/>
</dbReference>
<feature type="compositionally biased region" description="Polar residues" evidence="7">
    <location>
        <begin position="410"/>
        <end position="419"/>
    </location>
</feature>
<feature type="region of interest" description="Disordered" evidence="7">
    <location>
        <begin position="136"/>
        <end position="202"/>
    </location>
</feature>
<comment type="caution">
    <text evidence="10">The sequence shown here is derived from an EMBL/GenBank/DDBJ whole genome shotgun (WGS) entry which is preliminary data.</text>
</comment>
<accession>A0A9W6Y615</accession>
<dbReference type="InterPro" id="IPR050951">
    <property type="entry name" value="Retrovirus_Pol_polyprotein"/>
</dbReference>
<organism evidence="10 11">
    <name type="scientific">Phytophthora fragariaefolia</name>
    <dbReference type="NCBI Taxonomy" id="1490495"/>
    <lineage>
        <taxon>Eukaryota</taxon>
        <taxon>Sar</taxon>
        <taxon>Stramenopiles</taxon>
        <taxon>Oomycota</taxon>
        <taxon>Peronosporomycetes</taxon>
        <taxon>Peronosporales</taxon>
        <taxon>Peronosporaceae</taxon>
        <taxon>Phytophthora</taxon>
    </lineage>
</organism>
<keyword evidence="3" id="KW-0540">Nuclease</keyword>